<evidence type="ECO:0000313" key="1">
    <source>
        <dbReference type="EMBL" id="RVW19862.1"/>
    </source>
</evidence>
<dbReference type="AlphaFoldDB" id="A0A438C9D1"/>
<comment type="caution">
    <text evidence="1">The sequence shown here is derived from an EMBL/GenBank/DDBJ whole genome shotgun (WGS) entry which is preliminary data.</text>
</comment>
<dbReference type="EMBL" id="QGNW01002425">
    <property type="protein sequence ID" value="RVW19862.1"/>
    <property type="molecule type" value="Genomic_DNA"/>
</dbReference>
<organism evidence="1 2">
    <name type="scientific">Vitis vinifera</name>
    <name type="common">Grape</name>
    <dbReference type="NCBI Taxonomy" id="29760"/>
    <lineage>
        <taxon>Eukaryota</taxon>
        <taxon>Viridiplantae</taxon>
        <taxon>Streptophyta</taxon>
        <taxon>Embryophyta</taxon>
        <taxon>Tracheophyta</taxon>
        <taxon>Spermatophyta</taxon>
        <taxon>Magnoliopsida</taxon>
        <taxon>eudicotyledons</taxon>
        <taxon>Gunneridae</taxon>
        <taxon>Pentapetalae</taxon>
        <taxon>rosids</taxon>
        <taxon>Vitales</taxon>
        <taxon>Vitaceae</taxon>
        <taxon>Viteae</taxon>
        <taxon>Vitis</taxon>
    </lineage>
</organism>
<proteinExistence type="predicted"/>
<evidence type="ECO:0000313" key="2">
    <source>
        <dbReference type="Proteomes" id="UP000288805"/>
    </source>
</evidence>
<accession>A0A438C9D1</accession>
<gene>
    <name evidence="1" type="ORF">CK203_115405</name>
</gene>
<sequence>MSQSCHMTAMVVCKPAFGIVSKVAFQFFSRKLIDVFGVSSDKLSNS</sequence>
<dbReference type="Proteomes" id="UP000288805">
    <property type="component" value="Unassembled WGS sequence"/>
</dbReference>
<name>A0A438C9D1_VITVI</name>
<reference evidence="1 2" key="1">
    <citation type="journal article" date="2018" name="PLoS Genet.">
        <title>Population sequencing reveals clonal diversity and ancestral inbreeding in the grapevine cultivar Chardonnay.</title>
        <authorList>
            <person name="Roach M.J."/>
            <person name="Johnson D.L."/>
            <person name="Bohlmann J."/>
            <person name="van Vuuren H.J."/>
            <person name="Jones S.J."/>
            <person name="Pretorius I.S."/>
            <person name="Schmidt S.A."/>
            <person name="Borneman A.R."/>
        </authorList>
    </citation>
    <scope>NUCLEOTIDE SEQUENCE [LARGE SCALE GENOMIC DNA]</scope>
    <source>
        <strain evidence="2">cv. Chardonnay</strain>
        <tissue evidence="1">Leaf</tissue>
    </source>
</reference>
<protein>
    <submittedName>
        <fullName evidence="1">Uncharacterized protein</fullName>
    </submittedName>
</protein>